<dbReference type="CDD" id="cd04301">
    <property type="entry name" value="NAT_SF"/>
    <property type="match status" value="1"/>
</dbReference>
<dbReference type="EMBL" id="QGKM01000030">
    <property type="protein sequence ID" value="PWQ96874.1"/>
    <property type="molecule type" value="Genomic_DNA"/>
</dbReference>
<dbReference type="PROSITE" id="PS51186">
    <property type="entry name" value="GNAT"/>
    <property type="match status" value="1"/>
</dbReference>
<dbReference type="Proteomes" id="UP000245539">
    <property type="component" value="Unassembled WGS sequence"/>
</dbReference>
<dbReference type="RefSeq" id="WP_109837845.1">
    <property type="nucleotide sequence ID" value="NZ_QGKM01000030.1"/>
</dbReference>
<dbReference type="PANTHER" id="PTHR31438">
    <property type="entry name" value="LYSINE N-ACYLTRANSFERASE C17G9.06C-RELATED"/>
    <property type="match status" value="1"/>
</dbReference>
<reference evidence="3 4" key="1">
    <citation type="submission" date="2018-05" db="EMBL/GenBank/DDBJ databases">
        <title>Leucothrix arctica sp. nov., isolated from Arctic seawater.</title>
        <authorList>
            <person name="Choi A."/>
            <person name="Baek K."/>
        </authorList>
    </citation>
    <scope>NUCLEOTIDE SEQUENCE [LARGE SCALE GENOMIC DNA]</scope>
    <source>
        <strain evidence="3 4">JCM 18388</strain>
    </source>
</reference>
<evidence type="ECO:0000313" key="4">
    <source>
        <dbReference type="Proteomes" id="UP000245539"/>
    </source>
</evidence>
<accession>A0A317CDZ1</accession>
<keyword evidence="1" id="KW-0046">Antibiotic resistance</keyword>
<gene>
    <name evidence="3" type="ORF">DKW60_11740</name>
</gene>
<dbReference type="InterPro" id="IPR000182">
    <property type="entry name" value="GNAT_dom"/>
</dbReference>
<feature type="domain" description="N-acetyltransferase" evidence="2">
    <location>
        <begin position="3"/>
        <end position="168"/>
    </location>
</feature>
<dbReference type="Pfam" id="PF13523">
    <property type="entry name" value="Acetyltransf_8"/>
    <property type="match status" value="1"/>
</dbReference>
<dbReference type="AlphaFoldDB" id="A0A317CDZ1"/>
<name>A0A317CDZ1_9GAMM</name>
<evidence type="ECO:0000256" key="1">
    <source>
        <dbReference type="ARBA" id="ARBA00023251"/>
    </source>
</evidence>
<sequence>MSLHIRQAVLGDADILYYWDEKPHVKKAVSNDGTTSFEADWEDELASQDDSMEFLIAELDGNPIGAMQIINPATEPSHYWGHDVPPNLRAMDIWIGEEAYLGHGYGAQMMTFAINRCFDEAEVEAILIDPLANNQDAHRFYKRLGFVFVEQRQFDEDSDCFVFRLNREAWELRSNKLLA</sequence>
<dbReference type="GO" id="GO:0046677">
    <property type="term" value="P:response to antibiotic"/>
    <property type="evidence" value="ECO:0007669"/>
    <property type="project" value="UniProtKB-KW"/>
</dbReference>
<dbReference type="Gene3D" id="3.40.630.30">
    <property type="match status" value="1"/>
</dbReference>
<dbReference type="GO" id="GO:0016410">
    <property type="term" value="F:N-acyltransferase activity"/>
    <property type="evidence" value="ECO:0007669"/>
    <property type="project" value="TreeGrafter"/>
</dbReference>
<keyword evidence="3" id="KW-0808">Transferase</keyword>
<protein>
    <submittedName>
        <fullName evidence="3">GNAT family N-acetyltransferase</fullName>
    </submittedName>
</protein>
<dbReference type="PANTHER" id="PTHR31438:SF1">
    <property type="entry name" value="LYSINE N-ACYLTRANSFERASE C17G9.06C-RELATED"/>
    <property type="match status" value="1"/>
</dbReference>
<dbReference type="OrthoDB" id="326501at2"/>
<dbReference type="InterPro" id="IPR016181">
    <property type="entry name" value="Acyl_CoA_acyltransferase"/>
</dbReference>
<organism evidence="3 4">
    <name type="scientific">Leucothrix pacifica</name>
    <dbReference type="NCBI Taxonomy" id="1247513"/>
    <lineage>
        <taxon>Bacteria</taxon>
        <taxon>Pseudomonadati</taxon>
        <taxon>Pseudomonadota</taxon>
        <taxon>Gammaproteobacteria</taxon>
        <taxon>Thiotrichales</taxon>
        <taxon>Thiotrichaceae</taxon>
        <taxon>Leucothrix</taxon>
    </lineage>
</organism>
<proteinExistence type="predicted"/>
<keyword evidence="4" id="KW-1185">Reference proteome</keyword>
<dbReference type="SUPFAM" id="SSF55729">
    <property type="entry name" value="Acyl-CoA N-acyltransferases (Nat)"/>
    <property type="match status" value="1"/>
</dbReference>
<comment type="caution">
    <text evidence="3">The sequence shown here is derived from an EMBL/GenBank/DDBJ whole genome shotgun (WGS) entry which is preliminary data.</text>
</comment>
<evidence type="ECO:0000259" key="2">
    <source>
        <dbReference type="PROSITE" id="PS51186"/>
    </source>
</evidence>
<evidence type="ECO:0000313" key="3">
    <source>
        <dbReference type="EMBL" id="PWQ96874.1"/>
    </source>
</evidence>